<reference evidence="3" key="1">
    <citation type="journal article" date="2012" name="Nat. Genet.">
        <title>Lifestyle transitions in plant pathogenic Colletotrichum fungi deciphered by genome and transcriptome analyses.</title>
        <authorList>
            <person name="O'Connell R.J."/>
            <person name="Thon M.R."/>
            <person name="Hacquard S."/>
            <person name="Amyotte S.G."/>
            <person name="Kleemann J."/>
            <person name="Torres M.F."/>
            <person name="Damm U."/>
            <person name="Buiate E.A."/>
            <person name="Epstein L."/>
            <person name="Alkan N."/>
            <person name="Altmueller J."/>
            <person name="Alvarado-Balderrama L."/>
            <person name="Bauser C.A."/>
            <person name="Becker C."/>
            <person name="Birren B.W."/>
            <person name="Chen Z."/>
            <person name="Choi J."/>
            <person name="Crouch J.A."/>
            <person name="Duvick J.P."/>
            <person name="Farman M.A."/>
            <person name="Gan P."/>
            <person name="Heiman D."/>
            <person name="Henrissat B."/>
            <person name="Howard R.J."/>
            <person name="Kabbage M."/>
            <person name="Koch C."/>
            <person name="Kracher B."/>
            <person name="Kubo Y."/>
            <person name="Law A.D."/>
            <person name="Lebrun M.-H."/>
            <person name="Lee Y.-H."/>
            <person name="Miyara I."/>
            <person name="Moore N."/>
            <person name="Neumann U."/>
            <person name="Nordstroem K."/>
            <person name="Panaccione D.G."/>
            <person name="Panstruga R."/>
            <person name="Place M."/>
            <person name="Proctor R.H."/>
            <person name="Prusky D."/>
            <person name="Rech G."/>
            <person name="Reinhardt R."/>
            <person name="Rollins J.A."/>
            <person name="Rounsley S."/>
            <person name="Schardl C.L."/>
            <person name="Schwartz D.C."/>
            <person name="Shenoy N."/>
            <person name="Shirasu K."/>
            <person name="Sikhakolli U.R."/>
            <person name="Stueber K."/>
            <person name="Sukno S.A."/>
            <person name="Sweigard J.A."/>
            <person name="Takano Y."/>
            <person name="Takahara H."/>
            <person name="Trail F."/>
            <person name="van der Does H.C."/>
            <person name="Voll L.M."/>
            <person name="Will I."/>
            <person name="Young S."/>
            <person name="Zeng Q."/>
            <person name="Zhang J."/>
            <person name="Zhou S."/>
            <person name="Dickman M.B."/>
            <person name="Schulze-Lefert P."/>
            <person name="Ver Loren van Themaat E."/>
            <person name="Ma L.-J."/>
            <person name="Vaillancourt L.J."/>
        </authorList>
    </citation>
    <scope>NUCLEOTIDE SEQUENCE [LARGE SCALE GENOMIC DNA]</scope>
    <source>
        <strain evidence="3">IMI 349063</strain>
    </source>
</reference>
<sequence>MHNLAGRRFVVCFQFLPVVYVPQNLDWQGKVRCRVGDSNHDSSKPGGGRHKGQSPEEEASLCQGCWEVSLSMGKKRHCSFRFHIPHLSCSVLRSPLLLSAREVISCVYVALPIKGSSLAGTAGCEARLW</sequence>
<gene>
    <name evidence="2" type="ORF">CH063_12767</name>
</gene>
<evidence type="ECO:0000313" key="2">
    <source>
        <dbReference type="EMBL" id="CCF42900.1"/>
    </source>
</evidence>
<dbReference type="AlphaFoldDB" id="H1VRP4"/>
<name>H1VRP4_COLHI</name>
<dbReference type="VEuPathDB" id="FungiDB:CH63R_10241"/>
<feature type="non-terminal residue" evidence="2">
    <location>
        <position position="1"/>
    </location>
</feature>
<proteinExistence type="predicted"/>
<dbReference type="Proteomes" id="UP000007174">
    <property type="component" value="Unassembled WGS sequence"/>
</dbReference>
<evidence type="ECO:0000256" key="1">
    <source>
        <dbReference type="SAM" id="MobiDB-lite"/>
    </source>
</evidence>
<organism evidence="2 3">
    <name type="scientific">Colletotrichum higginsianum (strain IMI 349063)</name>
    <name type="common">Crucifer anthracnose fungus</name>
    <dbReference type="NCBI Taxonomy" id="759273"/>
    <lineage>
        <taxon>Eukaryota</taxon>
        <taxon>Fungi</taxon>
        <taxon>Dikarya</taxon>
        <taxon>Ascomycota</taxon>
        <taxon>Pezizomycotina</taxon>
        <taxon>Sordariomycetes</taxon>
        <taxon>Hypocreomycetidae</taxon>
        <taxon>Glomerellales</taxon>
        <taxon>Glomerellaceae</taxon>
        <taxon>Colletotrichum</taxon>
        <taxon>Colletotrichum destructivum species complex</taxon>
    </lineage>
</organism>
<dbReference type="EMBL" id="CACQ02005721">
    <property type="protein sequence ID" value="CCF42900.1"/>
    <property type="molecule type" value="Genomic_DNA"/>
</dbReference>
<feature type="region of interest" description="Disordered" evidence="1">
    <location>
        <begin position="37"/>
        <end position="56"/>
    </location>
</feature>
<evidence type="ECO:0000313" key="3">
    <source>
        <dbReference type="Proteomes" id="UP000007174"/>
    </source>
</evidence>
<accession>H1VRP4</accession>
<protein>
    <submittedName>
        <fullName evidence="2">Uncharacterized protein</fullName>
    </submittedName>
</protein>
<dbReference type="HOGENOM" id="CLU_1953902_0_0_1"/>